<comment type="subcellular location">
    <subcellularLocation>
        <location evidence="1">Cell envelope</location>
    </subcellularLocation>
</comment>
<feature type="domain" description="Solute-binding protein family 5" evidence="6">
    <location>
        <begin position="85"/>
        <end position="448"/>
    </location>
</feature>
<evidence type="ECO:0000259" key="6">
    <source>
        <dbReference type="Pfam" id="PF00496"/>
    </source>
</evidence>
<dbReference type="GO" id="GO:0030313">
    <property type="term" value="C:cell envelope"/>
    <property type="evidence" value="ECO:0007669"/>
    <property type="project" value="UniProtKB-SubCell"/>
</dbReference>
<feature type="chain" id="PRO_5038709385" evidence="5">
    <location>
        <begin position="22"/>
        <end position="533"/>
    </location>
</feature>
<evidence type="ECO:0000256" key="2">
    <source>
        <dbReference type="ARBA" id="ARBA00005695"/>
    </source>
</evidence>
<dbReference type="PIRSF" id="PIRSF002741">
    <property type="entry name" value="MppA"/>
    <property type="match status" value="1"/>
</dbReference>
<dbReference type="GO" id="GO:0042597">
    <property type="term" value="C:periplasmic space"/>
    <property type="evidence" value="ECO:0007669"/>
    <property type="project" value="UniProtKB-ARBA"/>
</dbReference>
<accession>A0A7T1WRB4</accession>
<name>A0A7T1WRB4_9ACTN</name>
<dbReference type="GO" id="GO:0015833">
    <property type="term" value="P:peptide transport"/>
    <property type="evidence" value="ECO:0007669"/>
    <property type="project" value="TreeGrafter"/>
</dbReference>
<dbReference type="GO" id="GO:1904680">
    <property type="term" value="F:peptide transmembrane transporter activity"/>
    <property type="evidence" value="ECO:0007669"/>
    <property type="project" value="TreeGrafter"/>
</dbReference>
<reference evidence="8" key="1">
    <citation type="submission" date="2020-02" db="EMBL/GenBank/DDBJ databases">
        <title>Streptomyces sp. ASO4wet.</title>
        <authorList>
            <person name="Risdian C."/>
            <person name="Landwehr W."/>
            <person name="Schupp P."/>
            <person name="Wink J."/>
        </authorList>
    </citation>
    <scope>NUCLEOTIDE SEQUENCE [LARGE SCALE GENOMIC DNA]</scope>
    <source>
        <strain evidence="8">ASO4wet</strain>
    </source>
</reference>
<proteinExistence type="inferred from homology"/>
<dbReference type="PROSITE" id="PS51257">
    <property type="entry name" value="PROKAR_LIPOPROTEIN"/>
    <property type="match status" value="1"/>
</dbReference>
<protein>
    <submittedName>
        <fullName evidence="7">Peptide-binding protein</fullName>
    </submittedName>
</protein>
<evidence type="ECO:0000256" key="5">
    <source>
        <dbReference type="SAM" id="SignalP"/>
    </source>
</evidence>
<evidence type="ECO:0000313" key="8">
    <source>
        <dbReference type="Proteomes" id="UP000595046"/>
    </source>
</evidence>
<dbReference type="Proteomes" id="UP000595046">
    <property type="component" value="Chromosome"/>
</dbReference>
<sequence>MNRRILTSPALAGLLVSALVACSAAVDGKEDQGKTIVVGTTARVAVTKDAPAPFDPAASYDISSWNIMRNTFQTLLRPPRSGTEPVTDAAQKCGFTDKRNDRYSCTLRDGLTFSNGNELKARDVEFSIKRLLRINYKAGPASLLSNVGKVEAQGGNKVVFQLKKPDATFPYKLATPAAAIVDSRTYPADRLVKGFKGTGSGPYAIDDFDPKARKLLLSGNEDYQGGSAAKSDKVELRFFTTAASLQKAMDSGDIDVMNRGITSRYVQRLEADRDDHIRLVEQPGQGVRYLVFDTEDKTVGRRAVRQAFAQVVDRKQLVGDVYSRTAEPLYSIVPGGLLGHTNSFFNEYGEPNVKAAKRTLRKSKVKTPVKISLHYPRTGRGSSSANEFAVLEKQLNESGIFDATVRPEAPNSYSSAAFEGKYQVYGFGWLPDFPDADNFIAPFLQKNNVLNSPYSNKEIRDELIPRTRREPNRADATKSFARAQNIVAGDVPVLPLWQGKQYVAAHDDITGVEWALNSSALLQLWELDRGVSS</sequence>
<dbReference type="EMBL" id="CP048882">
    <property type="protein sequence ID" value="QPP07838.1"/>
    <property type="molecule type" value="Genomic_DNA"/>
</dbReference>
<dbReference type="RefSeq" id="WP_197351644.1">
    <property type="nucleotide sequence ID" value="NZ_CP048882.1"/>
</dbReference>
<organism evidence="7 8">
    <name type="scientific">Streptomyces bathyalis</name>
    <dbReference type="NCBI Taxonomy" id="2710756"/>
    <lineage>
        <taxon>Bacteria</taxon>
        <taxon>Bacillati</taxon>
        <taxon>Actinomycetota</taxon>
        <taxon>Actinomycetes</taxon>
        <taxon>Kitasatosporales</taxon>
        <taxon>Streptomycetaceae</taxon>
        <taxon>Streptomyces</taxon>
    </lineage>
</organism>
<gene>
    <name evidence="7" type="ORF">G4Z16_17125</name>
</gene>
<dbReference type="AlphaFoldDB" id="A0A7T1WRB4"/>
<dbReference type="PANTHER" id="PTHR30290">
    <property type="entry name" value="PERIPLASMIC BINDING COMPONENT OF ABC TRANSPORTER"/>
    <property type="match status" value="1"/>
</dbReference>
<dbReference type="PANTHER" id="PTHR30290:SF10">
    <property type="entry name" value="PERIPLASMIC OLIGOPEPTIDE-BINDING PROTEIN-RELATED"/>
    <property type="match status" value="1"/>
</dbReference>
<dbReference type="Gene3D" id="3.40.190.10">
    <property type="entry name" value="Periplasmic binding protein-like II"/>
    <property type="match status" value="1"/>
</dbReference>
<keyword evidence="3" id="KW-0813">Transport</keyword>
<dbReference type="InterPro" id="IPR039424">
    <property type="entry name" value="SBP_5"/>
</dbReference>
<dbReference type="Gene3D" id="3.10.105.10">
    <property type="entry name" value="Dipeptide-binding Protein, Domain 3"/>
    <property type="match status" value="1"/>
</dbReference>
<feature type="signal peptide" evidence="5">
    <location>
        <begin position="1"/>
        <end position="21"/>
    </location>
</feature>
<evidence type="ECO:0000313" key="7">
    <source>
        <dbReference type="EMBL" id="QPP07838.1"/>
    </source>
</evidence>
<dbReference type="SUPFAM" id="SSF53850">
    <property type="entry name" value="Periplasmic binding protein-like II"/>
    <property type="match status" value="1"/>
</dbReference>
<evidence type="ECO:0000256" key="1">
    <source>
        <dbReference type="ARBA" id="ARBA00004196"/>
    </source>
</evidence>
<evidence type="ECO:0000256" key="3">
    <source>
        <dbReference type="ARBA" id="ARBA00022448"/>
    </source>
</evidence>
<evidence type="ECO:0000256" key="4">
    <source>
        <dbReference type="ARBA" id="ARBA00022729"/>
    </source>
</evidence>
<comment type="similarity">
    <text evidence="2">Belongs to the bacterial solute-binding protein 5 family.</text>
</comment>
<dbReference type="KEGG" id="sbat:G4Z16_17125"/>
<dbReference type="Pfam" id="PF00496">
    <property type="entry name" value="SBP_bac_5"/>
    <property type="match status" value="1"/>
</dbReference>
<dbReference type="Gene3D" id="3.90.76.10">
    <property type="entry name" value="Dipeptide-binding Protein, Domain 1"/>
    <property type="match status" value="1"/>
</dbReference>
<dbReference type="InterPro" id="IPR030678">
    <property type="entry name" value="Peptide/Ni-bd"/>
</dbReference>
<dbReference type="InterPro" id="IPR000914">
    <property type="entry name" value="SBP_5_dom"/>
</dbReference>
<keyword evidence="8" id="KW-1185">Reference proteome</keyword>
<keyword evidence="4 5" id="KW-0732">Signal</keyword>
<dbReference type="GO" id="GO:0043190">
    <property type="term" value="C:ATP-binding cassette (ABC) transporter complex"/>
    <property type="evidence" value="ECO:0007669"/>
    <property type="project" value="InterPro"/>
</dbReference>